<name>A0ABP9E842_9ACTN</name>
<gene>
    <name evidence="1" type="ORF">GCM10023235_50410</name>
</gene>
<dbReference type="EMBL" id="BAABIS010000001">
    <property type="protein sequence ID" value="GAA4865938.1"/>
    <property type="molecule type" value="Genomic_DNA"/>
</dbReference>
<dbReference type="Proteomes" id="UP001501752">
    <property type="component" value="Unassembled WGS sequence"/>
</dbReference>
<comment type="caution">
    <text evidence="1">The sequence shown here is derived from an EMBL/GenBank/DDBJ whole genome shotgun (WGS) entry which is preliminary data.</text>
</comment>
<proteinExistence type="predicted"/>
<organism evidence="1 2">
    <name type="scientific">Kitasatospora terrestris</name>
    <dbReference type="NCBI Taxonomy" id="258051"/>
    <lineage>
        <taxon>Bacteria</taxon>
        <taxon>Bacillati</taxon>
        <taxon>Actinomycetota</taxon>
        <taxon>Actinomycetes</taxon>
        <taxon>Kitasatosporales</taxon>
        <taxon>Streptomycetaceae</taxon>
        <taxon>Kitasatospora</taxon>
    </lineage>
</organism>
<accession>A0ABP9E842</accession>
<sequence length="163" mass="17483">MQLNLHTVGVNPAGRGTVMYQIPADRELLAPKIRKALDACLTAEATAQTINRKTSSTRDQKIAAAETVTDTWNNLVDTAAGTSATTAAHHRDEYGIAAARYERARQQMLSALHDAGVHANLHRVATSYPSAIGVDKALNDPLFGHVMALASQVETLQLRALDA</sequence>
<reference evidence="2" key="1">
    <citation type="journal article" date="2019" name="Int. J. Syst. Evol. Microbiol.">
        <title>The Global Catalogue of Microorganisms (GCM) 10K type strain sequencing project: providing services to taxonomists for standard genome sequencing and annotation.</title>
        <authorList>
            <consortium name="The Broad Institute Genomics Platform"/>
            <consortium name="The Broad Institute Genome Sequencing Center for Infectious Disease"/>
            <person name="Wu L."/>
            <person name="Ma J."/>
        </authorList>
    </citation>
    <scope>NUCLEOTIDE SEQUENCE [LARGE SCALE GENOMIC DNA]</scope>
    <source>
        <strain evidence="2">JCM 13006</strain>
    </source>
</reference>
<keyword evidence="2" id="KW-1185">Reference proteome</keyword>
<evidence type="ECO:0000313" key="1">
    <source>
        <dbReference type="EMBL" id="GAA4865938.1"/>
    </source>
</evidence>
<evidence type="ECO:0000313" key="2">
    <source>
        <dbReference type="Proteomes" id="UP001501752"/>
    </source>
</evidence>
<dbReference type="RefSeq" id="WP_345699146.1">
    <property type="nucleotide sequence ID" value="NZ_BAABIS010000001.1"/>
</dbReference>
<protein>
    <submittedName>
        <fullName evidence="1">Uncharacterized protein</fullName>
    </submittedName>
</protein>